<dbReference type="HAMAP" id="MF_00636">
    <property type="entry name" value="RapZ_like"/>
    <property type="match status" value="1"/>
</dbReference>
<dbReference type="InterPro" id="IPR005337">
    <property type="entry name" value="RapZ-like"/>
</dbReference>
<evidence type="ECO:0000259" key="5">
    <source>
        <dbReference type="Pfam" id="PF03668"/>
    </source>
</evidence>
<evidence type="ECO:0000256" key="3">
    <source>
        <dbReference type="ARBA" id="ARBA00023134"/>
    </source>
</evidence>
<dbReference type="AlphaFoldDB" id="A0A2K9MJ21"/>
<feature type="binding site" evidence="4">
    <location>
        <begin position="76"/>
        <end position="79"/>
    </location>
    <ligand>
        <name>GTP</name>
        <dbReference type="ChEBI" id="CHEBI:37565"/>
    </ligand>
</feature>
<dbReference type="PANTHER" id="PTHR30448">
    <property type="entry name" value="RNASE ADAPTER PROTEIN RAPZ"/>
    <property type="match status" value="1"/>
</dbReference>
<dbReference type="PIRSF" id="PIRSF005052">
    <property type="entry name" value="P-loopkin"/>
    <property type="match status" value="1"/>
</dbReference>
<dbReference type="OrthoDB" id="9784461at2"/>
<dbReference type="Pfam" id="PF03668">
    <property type="entry name" value="RapZ-like_N"/>
    <property type="match status" value="1"/>
</dbReference>
<reference evidence="8" key="1">
    <citation type="submission" date="2017-12" db="EMBL/GenBank/DDBJ databases">
        <title>Genomic analysis of Paracoccus sp. CBA4604.</title>
        <authorList>
            <person name="Roh S.W."/>
            <person name="Kim J.Y."/>
            <person name="Kim J.S."/>
        </authorList>
    </citation>
    <scope>NUCLEOTIDE SEQUENCE [LARGE SCALE GENOMIC DNA]</scope>
    <source>
        <strain evidence="8">CBA4604</strain>
    </source>
</reference>
<dbReference type="Proteomes" id="UP000234882">
    <property type="component" value="Chromosome"/>
</dbReference>
<organism evidence="7 8">
    <name type="scientific">Paracoccus jeotgali</name>
    <dbReference type="NCBI Taxonomy" id="2065379"/>
    <lineage>
        <taxon>Bacteria</taxon>
        <taxon>Pseudomonadati</taxon>
        <taxon>Pseudomonadota</taxon>
        <taxon>Alphaproteobacteria</taxon>
        <taxon>Rhodobacterales</taxon>
        <taxon>Paracoccaceae</taxon>
        <taxon>Paracoccus</taxon>
    </lineage>
</organism>
<evidence type="ECO:0000256" key="4">
    <source>
        <dbReference type="HAMAP-Rule" id="MF_00636"/>
    </source>
</evidence>
<dbReference type="SUPFAM" id="SSF52540">
    <property type="entry name" value="P-loop containing nucleoside triphosphate hydrolases"/>
    <property type="match status" value="1"/>
</dbReference>
<feature type="binding site" evidence="4">
    <location>
        <begin position="29"/>
        <end position="36"/>
    </location>
    <ligand>
        <name>ATP</name>
        <dbReference type="ChEBI" id="CHEBI:30616"/>
    </ligand>
</feature>
<name>A0A2K9MJ21_9RHOB</name>
<dbReference type="RefSeq" id="WP_101500969.1">
    <property type="nucleotide sequence ID" value="NZ_CP025583.1"/>
</dbReference>
<feature type="domain" description="RapZ-like N-terminal" evidence="5">
    <location>
        <begin position="23"/>
        <end position="175"/>
    </location>
</feature>
<dbReference type="Pfam" id="PF22740">
    <property type="entry name" value="PapZ_C"/>
    <property type="match status" value="1"/>
</dbReference>
<evidence type="ECO:0000256" key="2">
    <source>
        <dbReference type="ARBA" id="ARBA00022840"/>
    </source>
</evidence>
<accession>A0A2K9MJ21</accession>
<dbReference type="NCBIfam" id="NF003828">
    <property type="entry name" value="PRK05416.1"/>
    <property type="match status" value="1"/>
</dbReference>
<keyword evidence="3 4" id="KW-0342">GTP-binding</keyword>
<dbReference type="GO" id="GO:0005524">
    <property type="term" value="F:ATP binding"/>
    <property type="evidence" value="ECO:0007669"/>
    <property type="project" value="UniProtKB-UniRule"/>
</dbReference>
<keyword evidence="8" id="KW-1185">Reference proteome</keyword>
<keyword evidence="2 4" id="KW-0067">ATP-binding</keyword>
<dbReference type="InterPro" id="IPR053931">
    <property type="entry name" value="RapZ_C"/>
</dbReference>
<proteinExistence type="inferred from homology"/>
<protein>
    <submittedName>
        <fullName evidence="7">RNase adapter RapZ</fullName>
    </submittedName>
</protein>
<feature type="domain" description="RapZ C-terminal" evidence="6">
    <location>
        <begin position="182"/>
        <end position="301"/>
    </location>
</feature>
<evidence type="ECO:0000259" key="6">
    <source>
        <dbReference type="Pfam" id="PF22740"/>
    </source>
</evidence>
<dbReference type="PANTHER" id="PTHR30448:SF0">
    <property type="entry name" value="RNASE ADAPTER PROTEIN RAPZ"/>
    <property type="match status" value="1"/>
</dbReference>
<evidence type="ECO:0000313" key="7">
    <source>
        <dbReference type="EMBL" id="AUM75631.1"/>
    </source>
</evidence>
<evidence type="ECO:0000256" key="1">
    <source>
        <dbReference type="ARBA" id="ARBA00022741"/>
    </source>
</evidence>
<dbReference type="KEGG" id="paru:CYR75_09170"/>
<dbReference type="InterPro" id="IPR027417">
    <property type="entry name" value="P-loop_NTPase"/>
</dbReference>
<dbReference type="GO" id="GO:0005525">
    <property type="term" value="F:GTP binding"/>
    <property type="evidence" value="ECO:0007669"/>
    <property type="project" value="UniProtKB-UniRule"/>
</dbReference>
<gene>
    <name evidence="7" type="ORF">CYR75_09170</name>
</gene>
<dbReference type="InterPro" id="IPR053930">
    <property type="entry name" value="RapZ-like_N"/>
</dbReference>
<evidence type="ECO:0000313" key="8">
    <source>
        <dbReference type="Proteomes" id="UP000234882"/>
    </source>
</evidence>
<sequence>MAAPDQDPDPTPRAEDTDEDVTRLVLVTGPSGAGRSTAIHVLEDLGYEAIDNLPFSLIPRLLDGPPRPTPLALGLDVRNRDFSATAVIELIDRLTRHPGYAPEVLYLDCDSSTLVRRFNETRRRHPMAEAGAPMDGIEAEKDLLAAIRARADVLVNTSDMSPHDLKTELARFFDTGETQRLTVSVQSFSYKRGVPRGIDIMFDCRFLDNPHWQPELRAQDGRNDAVQAHIRADSRFDEFFTRVRDLILFVLPAHLAEGKTHVAIGFGCTGGQHRSVTLTELMAAALAEQGWQVSKRHRELERRAADAAHHAISASTPQGTQI</sequence>
<keyword evidence="1 4" id="KW-0547">Nucleotide-binding</keyword>
<dbReference type="EMBL" id="CP025583">
    <property type="protein sequence ID" value="AUM75631.1"/>
    <property type="molecule type" value="Genomic_DNA"/>
</dbReference>